<proteinExistence type="predicted"/>
<comment type="caution">
    <text evidence="1">The sequence shown here is derived from an EMBL/GenBank/DDBJ whole genome shotgun (WGS) entry which is preliminary data.</text>
</comment>
<dbReference type="Proteomes" id="UP000295601">
    <property type="component" value="Unassembled WGS sequence"/>
</dbReference>
<sequence>MPFVPRFGRPGLIGLAARTAVVTGTATAVSGGLMAHQHKKAQTQYEAAQQQIAEPTARPSDLVTELQQLSELKSQGLLSDSEFEAAKTNY</sequence>
<gene>
    <name evidence="1" type="ORF">EDF62_3010</name>
</gene>
<protein>
    <submittedName>
        <fullName evidence="1">Uncharacterized protein</fullName>
    </submittedName>
</protein>
<dbReference type="RefSeq" id="WP_133617582.1">
    <property type="nucleotide sequence ID" value="NZ_SNYA01000008.1"/>
</dbReference>
<reference evidence="1 2" key="1">
    <citation type="submission" date="2019-03" db="EMBL/GenBank/DDBJ databases">
        <title>Genomic analyses of the natural microbiome of Caenorhabditis elegans.</title>
        <authorList>
            <person name="Samuel B."/>
        </authorList>
    </citation>
    <scope>NUCLEOTIDE SEQUENCE [LARGE SCALE GENOMIC DNA]</scope>
    <source>
        <strain evidence="1 2">JUb18</strain>
    </source>
</reference>
<keyword evidence="2" id="KW-1185">Reference proteome</keyword>
<dbReference type="OrthoDB" id="5996503at2"/>
<dbReference type="EMBL" id="SNYA01000008">
    <property type="protein sequence ID" value="TDP89715.1"/>
    <property type="molecule type" value="Genomic_DNA"/>
</dbReference>
<organism evidence="1 2">
    <name type="scientific">Leucobacter luti</name>
    <dbReference type="NCBI Taxonomy" id="340320"/>
    <lineage>
        <taxon>Bacteria</taxon>
        <taxon>Bacillati</taxon>
        <taxon>Actinomycetota</taxon>
        <taxon>Actinomycetes</taxon>
        <taxon>Micrococcales</taxon>
        <taxon>Microbacteriaceae</taxon>
        <taxon>Leucobacter</taxon>
    </lineage>
</organism>
<evidence type="ECO:0000313" key="2">
    <source>
        <dbReference type="Proteomes" id="UP000295601"/>
    </source>
</evidence>
<evidence type="ECO:0000313" key="1">
    <source>
        <dbReference type="EMBL" id="TDP89715.1"/>
    </source>
</evidence>
<accession>A0A4R6RTW7</accession>
<name>A0A4R6RTW7_9MICO</name>
<dbReference type="AlphaFoldDB" id="A0A4R6RTW7"/>